<feature type="transmembrane region" description="Helical" evidence="2">
    <location>
        <begin position="28"/>
        <end position="46"/>
    </location>
</feature>
<keyword evidence="2" id="KW-0472">Membrane</keyword>
<evidence type="ECO:0000256" key="1">
    <source>
        <dbReference type="SAM" id="MobiDB-lite"/>
    </source>
</evidence>
<reference evidence="4" key="1">
    <citation type="journal article" date="2019" name="Int. J. Syst. Evol. Microbiol.">
        <title>The Global Catalogue of Microorganisms (GCM) 10K type strain sequencing project: providing services to taxonomists for standard genome sequencing and annotation.</title>
        <authorList>
            <consortium name="The Broad Institute Genomics Platform"/>
            <consortium name="The Broad Institute Genome Sequencing Center for Infectious Disease"/>
            <person name="Wu L."/>
            <person name="Ma J."/>
        </authorList>
    </citation>
    <scope>NUCLEOTIDE SEQUENCE [LARGE SCALE GENOMIC DNA]</scope>
    <source>
        <strain evidence="4">JCM 18303</strain>
    </source>
</reference>
<keyword evidence="2" id="KW-1133">Transmembrane helix</keyword>
<proteinExistence type="predicted"/>
<feature type="compositionally biased region" description="Basic residues" evidence="1">
    <location>
        <begin position="125"/>
        <end position="136"/>
    </location>
</feature>
<evidence type="ECO:0000313" key="4">
    <source>
        <dbReference type="Proteomes" id="UP001428817"/>
    </source>
</evidence>
<name>A0ABP9QZG5_9PSEU</name>
<evidence type="ECO:0000256" key="2">
    <source>
        <dbReference type="SAM" id="Phobius"/>
    </source>
</evidence>
<feature type="transmembrane region" description="Helical" evidence="2">
    <location>
        <begin position="52"/>
        <end position="73"/>
    </location>
</feature>
<dbReference type="Proteomes" id="UP001428817">
    <property type="component" value="Unassembled WGS sequence"/>
</dbReference>
<feature type="region of interest" description="Disordered" evidence="1">
    <location>
        <begin position="116"/>
        <end position="136"/>
    </location>
</feature>
<keyword evidence="4" id="KW-1185">Reference proteome</keyword>
<comment type="caution">
    <text evidence="3">The sequence shown here is derived from an EMBL/GenBank/DDBJ whole genome shotgun (WGS) entry which is preliminary data.</text>
</comment>
<keyword evidence="2" id="KW-0812">Transmembrane</keyword>
<evidence type="ECO:0000313" key="3">
    <source>
        <dbReference type="EMBL" id="GAA5169736.1"/>
    </source>
</evidence>
<protein>
    <recommendedName>
        <fullName evidence="5">TcpE family protein</fullName>
    </recommendedName>
</protein>
<organism evidence="3 4">
    <name type="scientific">Pseudonocardia eucalypti</name>
    <dbReference type="NCBI Taxonomy" id="648755"/>
    <lineage>
        <taxon>Bacteria</taxon>
        <taxon>Bacillati</taxon>
        <taxon>Actinomycetota</taxon>
        <taxon>Actinomycetes</taxon>
        <taxon>Pseudonocardiales</taxon>
        <taxon>Pseudonocardiaceae</taxon>
        <taxon>Pseudonocardia</taxon>
    </lineage>
</organism>
<accession>A0ABP9QZG5</accession>
<gene>
    <name evidence="3" type="ORF">GCM10023321_65820</name>
</gene>
<sequence length="136" mass="15822">MRVRTDDEIYRIDQVWLGPPRATFPWRATYASYLTGFVIFIVVLFVQRRVGISFNVIPTAWALVITVALTRLISRKVNYEKGVLHLFEHFWYEVTGPRQRTATRATGVRNGHVRVRRELTEPPSRRPKRAGRAGRS</sequence>
<dbReference type="EMBL" id="BAABJP010000043">
    <property type="protein sequence ID" value="GAA5169736.1"/>
    <property type="molecule type" value="Genomic_DNA"/>
</dbReference>
<evidence type="ECO:0008006" key="5">
    <source>
        <dbReference type="Google" id="ProtNLM"/>
    </source>
</evidence>